<dbReference type="OrthoDB" id="7252882at2"/>
<dbReference type="InterPro" id="IPR000073">
    <property type="entry name" value="AB_hydrolase_1"/>
</dbReference>
<dbReference type="Pfam" id="PF12697">
    <property type="entry name" value="Abhydrolase_6"/>
    <property type="match status" value="1"/>
</dbReference>
<evidence type="ECO:0000256" key="1">
    <source>
        <dbReference type="SAM" id="SignalP"/>
    </source>
</evidence>
<dbReference type="Proteomes" id="UP000326202">
    <property type="component" value="Chromosome"/>
</dbReference>
<feature type="chain" id="PRO_5023885403" description="AB hydrolase-1 domain-containing protein" evidence="1">
    <location>
        <begin position="23"/>
        <end position="260"/>
    </location>
</feature>
<feature type="domain" description="AB hydrolase-1" evidence="2">
    <location>
        <begin position="28"/>
        <end position="245"/>
    </location>
</feature>
<accession>A0A5J6MQR2</accession>
<evidence type="ECO:0000313" key="4">
    <source>
        <dbReference type="Proteomes" id="UP000326202"/>
    </source>
</evidence>
<evidence type="ECO:0000313" key="3">
    <source>
        <dbReference type="EMBL" id="QEX17196.1"/>
    </source>
</evidence>
<reference evidence="3 4" key="1">
    <citation type="submission" date="2019-08" db="EMBL/GenBank/DDBJ databases">
        <title>Hyperibacter terrae gen. nov., sp. nov. and Hyperibacter viscosus sp. nov., two new members in the family Rhodospirillaceae isolated from the rhizosphere of Hypericum perforatum.</title>
        <authorList>
            <person name="Noviana Z."/>
        </authorList>
    </citation>
    <scope>NUCLEOTIDE SEQUENCE [LARGE SCALE GENOMIC DNA]</scope>
    <source>
        <strain evidence="3 4">R5913</strain>
    </source>
</reference>
<dbReference type="Gene3D" id="3.40.50.1820">
    <property type="entry name" value="alpha/beta hydrolase"/>
    <property type="match status" value="1"/>
</dbReference>
<keyword evidence="1" id="KW-0732">Signal</keyword>
<evidence type="ECO:0000259" key="2">
    <source>
        <dbReference type="Pfam" id="PF12697"/>
    </source>
</evidence>
<name>A0A5J6MQR2_9PROT</name>
<dbReference type="AlphaFoldDB" id="A0A5J6MQR2"/>
<organism evidence="3 4">
    <name type="scientific">Hypericibacter terrae</name>
    <dbReference type="NCBI Taxonomy" id="2602015"/>
    <lineage>
        <taxon>Bacteria</taxon>
        <taxon>Pseudomonadati</taxon>
        <taxon>Pseudomonadota</taxon>
        <taxon>Alphaproteobacteria</taxon>
        <taxon>Rhodospirillales</taxon>
        <taxon>Dongiaceae</taxon>
        <taxon>Hypericibacter</taxon>
    </lineage>
</organism>
<dbReference type="EMBL" id="CP042906">
    <property type="protein sequence ID" value="QEX17196.1"/>
    <property type="molecule type" value="Genomic_DNA"/>
</dbReference>
<dbReference type="SUPFAM" id="SSF53474">
    <property type="entry name" value="alpha/beta-Hydrolases"/>
    <property type="match status" value="1"/>
</dbReference>
<dbReference type="InterPro" id="IPR029058">
    <property type="entry name" value="AB_hydrolase_fold"/>
</dbReference>
<dbReference type="KEGG" id="htq:FRZ44_24920"/>
<gene>
    <name evidence="3" type="ORF">FRZ44_24920</name>
</gene>
<feature type="signal peptide" evidence="1">
    <location>
        <begin position="1"/>
        <end position="22"/>
    </location>
</feature>
<keyword evidence="4" id="KW-1185">Reference proteome</keyword>
<proteinExistence type="predicted"/>
<sequence length="260" mass="27659">MRWASLLSAFFVILIVATPAPAADRIGLVLMHGKTGMPTQLAKLAAALRTSGYIVDTPEMCWSKTRIFDKSLADCVAEIDKAIAGLKVQGATRIVVTGMSLGGTVALYYGADHTGLAGIIALAPAADPVNPSPFPKFVLSRETAQHMVEAGQERTIVAFSDIVSGKLVLVRASAANFLSFHGPHSPIITIKSMMRTVLPSLTIPLLWVSGTRDNSQSIANEAFASVYRNPLDRHVAVDADHVGTPDASIAAVEDWLKTLQ</sequence>
<protein>
    <recommendedName>
        <fullName evidence="2">AB hydrolase-1 domain-containing protein</fullName>
    </recommendedName>
</protein>